<dbReference type="Gene3D" id="1.10.10.350">
    <property type="match status" value="1"/>
</dbReference>
<evidence type="ECO:0000256" key="10">
    <source>
        <dbReference type="ARBA" id="ARBA00044054"/>
    </source>
</evidence>
<dbReference type="InterPro" id="IPR000924">
    <property type="entry name" value="Glu/Gln-tRNA-synth"/>
</dbReference>
<dbReference type="NCBIfam" id="TIGR00464">
    <property type="entry name" value="gltX_bact"/>
    <property type="match status" value="1"/>
</dbReference>
<dbReference type="HAMAP" id="MF_00022">
    <property type="entry name" value="Glu_tRNA_synth_type1"/>
    <property type="match status" value="1"/>
</dbReference>
<proteinExistence type="inferred from homology"/>
<evidence type="ECO:0000259" key="19">
    <source>
        <dbReference type="Pfam" id="PF19269"/>
    </source>
</evidence>
<evidence type="ECO:0000256" key="7">
    <source>
        <dbReference type="ARBA" id="ARBA00022917"/>
    </source>
</evidence>
<feature type="domain" description="Aminoacyl-tRNA synthetase class I anticodon-binding" evidence="19">
    <location>
        <begin position="443"/>
        <end position="563"/>
    </location>
</feature>
<dbReference type="GO" id="GO:0008270">
    <property type="term" value="F:zinc ion binding"/>
    <property type="evidence" value="ECO:0007669"/>
    <property type="project" value="InterPro"/>
</dbReference>
<evidence type="ECO:0000256" key="12">
    <source>
        <dbReference type="ARBA" id="ARBA00044251"/>
    </source>
</evidence>
<dbReference type="InterPro" id="IPR049940">
    <property type="entry name" value="GluQ/Sye"/>
</dbReference>
<keyword evidence="6 17" id="KW-0067">ATP-binding</keyword>
<dbReference type="InterPro" id="IPR004527">
    <property type="entry name" value="Glu-tRNA-ligase_bac/mito"/>
</dbReference>
<evidence type="ECO:0000256" key="16">
    <source>
        <dbReference type="ARBA" id="ARBA00047689"/>
    </source>
</evidence>
<comment type="subcellular location">
    <subcellularLocation>
        <location evidence="1">Mitochondrion</location>
    </subcellularLocation>
</comment>
<sequence>MFLIDSHRVSHFTIRPEDHASRYRVLIYKRASTCCRSILISLVEFLEGFSRHEQITMQRNLLRTAIFQVLQRRFFKKYHVRVRFAPSPTGDLHLGGLRTALYNYLFARSNNGTFILRIEDTDQLRTIPGAVEKLQDDLSWAGIIPDEDPTRDGPVGPYMQSSRLELYKEQVLELLNNGSAYYCFCTEKRLELLRKEAQKCGQIPKYDNRCRHLDKNEVKEMLRKNSTYCIRFKLSSVPEPFHDMICGDVLHDIAKTEGDPVIMKSDGYPTYHFANVVDDHLMGISHVLRGVEWQVSTPKHIMLYKAFGWNPPAYGHLPLILNKDGSKLSKRQGDIKIESFRKRGIFPLALVNYVIGAGGGFHRSNKDARDLYSYQELIKCFDVGKIKASSGKLMPEKLLELNRLEIVNLLKNEKNHEFLIERVKKLVLKAFPERKNDGSLQLDDYHIITTLNWAQKRITTFNDLVEKDLAFLWIVPTSMPKIETGCSDAIKLLNAELAKLDTSNYKTDWIVSYLKDFAKKNEVPFATLMKVLRGILSGVNVGPPVAEMIEILGKDRTLLRLRRHAP</sequence>
<evidence type="ECO:0000256" key="9">
    <source>
        <dbReference type="ARBA" id="ARBA00030865"/>
    </source>
</evidence>
<evidence type="ECO:0000256" key="13">
    <source>
        <dbReference type="ARBA" id="ARBA00044313"/>
    </source>
</evidence>
<dbReference type="GO" id="GO:0004818">
    <property type="term" value="F:glutamate-tRNA ligase activity"/>
    <property type="evidence" value="ECO:0007669"/>
    <property type="project" value="UniProtKB-EC"/>
</dbReference>
<evidence type="ECO:0000313" key="21">
    <source>
        <dbReference type="EMBL" id="RLU16791.1"/>
    </source>
</evidence>
<name>A0A026WIL0_OOCBI</name>
<dbReference type="OMA" id="QAPRYDN"/>
<dbReference type="InterPro" id="IPR020751">
    <property type="entry name" value="aa-tRNA-synth_I_codon-bd_sub2"/>
</dbReference>
<dbReference type="InterPro" id="IPR045462">
    <property type="entry name" value="aa-tRNA-synth_I_cd-bd"/>
</dbReference>
<evidence type="ECO:0000256" key="15">
    <source>
        <dbReference type="ARBA" id="ARBA00047479"/>
    </source>
</evidence>
<dbReference type="InterPro" id="IPR020058">
    <property type="entry name" value="Glu/Gln-tRNA-synth_Ib_cat-dom"/>
</dbReference>
<dbReference type="PANTHER" id="PTHR43311">
    <property type="entry name" value="GLUTAMATE--TRNA LIGASE"/>
    <property type="match status" value="1"/>
</dbReference>
<dbReference type="InterPro" id="IPR033910">
    <property type="entry name" value="GluRS_core"/>
</dbReference>
<evidence type="ECO:0000259" key="18">
    <source>
        <dbReference type="Pfam" id="PF00749"/>
    </source>
</evidence>
<evidence type="ECO:0000313" key="22">
    <source>
        <dbReference type="Proteomes" id="UP000053097"/>
    </source>
</evidence>
<dbReference type="EC" id="6.1.1.17" evidence="3"/>
<reference evidence="21" key="2">
    <citation type="journal article" date="2018" name="Genome Res.">
        <title>The genomic architecture and molecular evolution of ant odorant receptors.</title>
        <authorList>
            <person name="McKenzie S.K."/>
            <person name="Kronauer D.J.C."/>
        </authorList>
    </citation>
    <scope>NUCLEOTIDE SEQUENCE [LARGE SCALE GENOMIC DNA]</scope>
    <source>
        <strain evidence="21">Clonal line C1</strain>
    </source>
</reference>
<dbReference type="GO" id="GO:0005524">
    <property type="term" value="F:ATP binding"/>
    <property type="evidence" value="ECO:0007669"/>
    <property type="project" value="UniProtKB-KW"/>
</dbReference>
<dbReference type="InterPro" id="IPR001412">
    <property type="entry name" value="aa-tRNA-synth_I_CS"/>
</dbReference>
<dbReference type="CDD" id="cd00808">
    <property type="entry name" value="GluRS_core"/>
    <property type="match status" value="1"/>
</dbReference>
<dbReference type="Gene3D" id="3.40.50.620">
    <property type="entry name" value="HUPs"/>
    <property type="match status" value="1"/>
</dbReference>
<dbReference type="GO" id="GO:0000049">
    <property type="term" value="F:tRNA binding"/>
    <property type="evidence" value="ECO:0007669"/>
    <property type="project" value="InterPro"/>
</dbReference>
<keyword evidence="8 17" id="KW-0030">Aminoacyl-tRNA synthetase</keyword>
<evidence type="ECO:0000256" key="6">
    <source>
        <dbReference type="ARBA" id="ARBA00022840"/>
    </source>
</evidence>
<evidence type="ECO:0000256" key="5">
    <source>
        <dbReference type="ARBA" id="ARBA00022741"/>
    </source>
</evidence>
<keyword evidence="5 17" id="KW-0547">Nucleotide-binding</keyword>
<protein>
    <recommendedName>
        <fullName evidence="11">Nondiscriminating glutamyl-tRNA synthetase EARS2, mitochondrial</fullName>
        <ecNumber evidence="3">6.1.1.17</ecNumber>
        <ecNumber evidence="10">6.1.1.24</ecNumber>
    </recommendedName>
    <alternativeName>
        <fullName evidence="13">Glutamate--tRNA(Gln) ligase EARS2, mitochondrial</fullName>
    </alternativeName>
    <alternativeName>
        <fullName evidence="9">Glutamyl-tRNA synthetase</fullName>
    </alternativeName>
    <alternativeName>
        <fullName evidence="12">Mitochondrial glutamyl-tRNA synthetase</fullName>
    </alternativeName>
</protein>
<comment type="catalytic activity">
    <reaction evidence="16">
        <text>tRNA(Gln) + L-glutamate + ATP = L-glutamyl-tRNA(Gln) + AMP + diphosphate</text>
        <dbReference type="Rhea" id="RHEA:64612"/>
        <dbReference type="Rhea" id="RHEA-COMP:9662"/>
        <dbReference type="Rhea" id="RHEA-COMP:9684"/>
        <dbReference type="ChEBI" id="CHEBI:29985"/>
        <dbReference type="ChEBI" id="CHEBI:30616"/>
        <dbReference type="ChEBI" id="CHEBI:33019"/>
        <dbReference type="ChEBI" id="CHEBI:78442"/>
        <dbReference type="ChEBI" id="CHEBI:78520"/>
        <dbReference type="ChEBI" id="CHEBI:456215"/>
    </reaction>
    <physiologicalReaction direction="left-to-right" evidence="16">
        <dbReference type="Rhea" id="RHEA:64613"/>
    </physiologicalReaction>
</comment>
<dbReference type="STRING" id="2015173.A0A026WIL0"/>
<dbReference type="FunFam" id="3.40.50.620:FF:000045">
    <property type="entry name" value="Glutamate--tRNA ligase, mitochondrial"/>
    <property type="match status" value="1"/>
</dbReference>
<dbReference type="EMBL" id="QOIP01000011">
    <property type="protein sequence ID" value="RLU16791.1"/>
    <property type="molecule type" value="Genomic_DNA"/>
</dbReference>
<dbReference type="InterPro" id="IPR014729">
    <property type="entry name" value="Rossmann-like_a/b/a_fold"/>
</dbReference>
<evidence type="ECO:0000256" key="14">
    <source>
        <dbReference type="ARBA" id="ARBA00047366"/>
    </source>
</evidence>
<keyword evidence="4 17" id="KW-0436">Ligase</keyword>
<evidence type="ECO:0000256" key="17">
    <source>
        <dbReference type="RuleBase" id="RU363037"/>
    </source>
</evidence>
<dbReference type="OrthoDB" id="428822at2759"/>
<evidence type="ECO:0000256" key="4">
    <source>
        <dbReference type="ARBA" id="ARBA00022598"/>
    </source>
</evidence>
<feature type="domain" description="Glutamyl/glutaminyl-tRNA synthetase class Ib catalytic" evidence="18">
    <location>
        <begin position="80"/>
        <end position="389"/>
    </location>
</feature>
<accession>A0A026WIL0</accession>
<comment type="similarity">
    <text evidence="2">Belongs to the class-I aminoacyl-tRNA synthetase family. Glutamate--tRNA ligase type 1 subfamily.</text>
</comment>
<evidence type="ECO:0000256" key="8">
    <source>
        <dbReference type="ARBA" id="ARBA00023146"/>
    </source>
</evidence>
<dbReference type="AlphaFoldDB" id="A0A026WIL0"/>
<dbReference type="EC" id="6.1.1.24" evidence="10"/>
<dbReference type="GO" id="GO:0006424">
    <property type="term" value="P:glutamyl-tRNA aminoacylation"/>
    <property type="evidence" value="ECO:0007669"/>
    <property type="project" value="InterPro"/>
</dbReference>
<dbReference type="GO" id="GO:0050561">
    <property type="term" value="F:glutamate-tRNA(Gln) ligase activity"/>
    <property type="evidence" value="ECO:0007669"/>
    <property type="project" value="UniProtKB-EC"/>
</dbReference>
<evidence type="ECO:0000313" key="20">
    <source>
        <dbReference type="EMBL" id="EZA55882.1"/>
    </source>
</evidence>
<dbReference type="Pfam" id="PF00749">
    <property type="entry name" value="tRNA-synt_1c"/>
    <property type="match status" value="1"/>
</dbReference>
<dbReference type="SUPFAM" id="SSF52374">
    <property type="entry name" value="Nucleotidylyl transferase"/>
    <property type="match status" value="1"/>
</dbReference>
<dbReference type="SUPFAM" id="SSF48163">
    <property type="entry name" value="An anticodon-binding domain of class I aminoacyl-tRNA synthetases"/>
    <property type="match status" value="1"/>
</dbReference>
<dbReference type="GO" id="GO:0005739">
    <property type="term" value="C:mitochondrion"/>
    <property type="evidence" value="ECO:0007669"/>
    <property type="project" value="UniProtKB-SubCell"/>
</dbReference>
<dbReference type="PANTHER" id="PTHR43311:SF2">
    <property type="entry name" value="GLUTAMATE--TRNA LIGASE, MITOCHONDRIAL-RELATED"/>
    <property type="match status" value="1"/>
</dbReference>
<evidence type="ECO:0000256" key="3">
    <source>
        <dbReference type="ARBA" id="ARBA00012835"/>
    </source>
</evidence>
<comment type="catalytic activity">
    <reaction evidence="15">
        <text>tRNA(Glx) + L-glutamate + ATP = L-glutamyl-tRNA(Glx) + AMP + diphosphate</text>
        <dbReference type="Rhea" id="RHEA:18397"/>
        <dbReference type="Rhea" id="RHEA-COMP:9713"/>
        <dbReference type="Rhea" id="RHEA-COMP:9716"/>
        <dbReference type="ChEBI" id="CHEBI:29985"/>
        <dbReference type="ChEBI" id="CHEBI:30616"/>
        <dbReference type="ChEBI" id="CHEBI:33019"/>
        <dbReference type="ChEBI" id="CHEBI:78442"/>
        <dbReference type="ChEBI" id="CHEBI:78520"/>
        <dbReference type="ChEBI" id="CHEBI:456215"/>
        <dbReference type="EC" id="6.1.1.24"/>
    </reaction>
    <physiologicalReaction direction="left-to-right" evidence="15">
        <dbReference type="Rhea" id="RHEA:18398"/>
    </physiologicalReaction>
</comment>
<dbReference type="InterPro" id="IPR008925">
    <property type="entry name" value="aa_tRNA-synth_I_cd-bd_sf"/>
</dbReference>
<dbReference type="PRINTS" id="PR00987">
    <property type="entry name" value="TRNASYNTHGLU"/>
</dbReference>
<dbReference type="Pfam" id="PF19269">
    <property type="entry name" value="Anticodon_2"/>
    <property type="match status" value="1"/>
</dbReference>
<gene>
    <name evidence="21" type="ORF">DMN91_010859</name>
    <name evidence="20" type="ORF">X777_04101</name>
</gene>
<reference evidence="21" key="3">
    <citation type="submission" date="2018-07" db="EMBL/GenBank/DDBJ databases">
        <authorList>
            <person name="Mckenzie S.K."/>
            <person name="Kronauer D.J.C."/>
        </authorList>
    </citation>
    <scope>NUCLEOTIDE SEQUENCE</scope>
    <source>
        <strain evidence="21">Clonal line C1</strain>
    </source>
</reference>
<reference evidence="20 22" key="1">
    <citation type="journal article" date="2014" name="Curr. Biol.">
        <title>The genome of the clonal raider ant Cerapachys biroi.</title>
        <authorList>
            <person name="Oxley P.R."/>
            <person name="Ji L."/>
            <person name="Fetter-Pruneda I."/>
            <person name="McKenzie S.K."/>
            <person name="Li C."/>
            <person name="Hu H."/>
            <person name="Zhang G."/>
            <person name="Kronauer D.J."/>
        </authorList>
    </citation>
    <scope>NUCLEOTIDE SEQUENCE [LARGE SCALE GENOMIC DNA]</scope>
</reference>
<keyword evidence="7 17" id="KW-0648">Protein biosynthesis</keyword>
<evidence type="ECO:0000256" key="11">
    <source>
        <dbReference type="ARBA" id="ARBA00044142"/>
    </source>
</evidence>
<dbReference type="Proteomes" id="UP000053097">
    <property type="component" value="Unassembled WGS sequence"/>
</dbReference>
<dbReference type="PROSITE" id="PS00178">
    <property type="entry name" value="AA_TRNA_LIGASE_I"/>
    <property type="match status" value="1"/>
</dbReference>
<organism evidence="20 22">
    <name type="scientific">Ooceraea biroi</name>
    <name type="common">Clonal raider ant</name>
    <name type="synonym">Cerapachys biroi</name>
    <dbReference type="NCBI Taxonomy" id="2015173"/>
    <lineage>
        <taxon>Eukaryota</taxon>
        <taxon>Metazoa</taxon>
        <taxon>Ecdysozoa</taxon>
        <taxon>Arthropoda</taxon>
        <taxon>Hexapoda</taxon>
        <taxon>Insecta</taxon>
        <taxon>Pterygota</taxon>
        <taxon>Neoptera</taxon>
        <taxon>Endopterygota</taxon>
        <taxon>Hymenoptera</taxon>
        <taxon>Apocrita</taxon>
        <taxon>Aculeata</taxon>
        <taxon>Formicoidea</taxon>
        <taxon>Formicidae</taxon>
        <taxon>Dorylinae</taxon>
        <taxon>Ooceraea</taxon>
    </lineage>
</organism>
<comment type="catalytic activity">
    <reaction evidence="14">
        <text>tRNA(Glu) + L-glutamate + ATP = L-glutamyl-tRNA(Glu) + AMP + diphosphate</text>
        <dbReference type="Rhea" id="RHEA:23540"/>
        <dbReference type="Rhea" id="RHEA-COMP:9663"/>
        <dbReference type="Rhea" id="RHEA-COMP:9680"/>
        <dbReference type="ChEBI" id="CHEBI:29985"/>
        <dbReference type="ChEBI" id="CHEBI:30616"/>
        <dbReference type="ChEBI" id="CHEBI:33019"/>
        <dbReference type="ChEBI" id="CHEBI:78442"/>
        <dbReference type="ChEBI" id="CHEBI:78520"/>
        <dbReference type="ChEBI" id="CHEBI:456215"/>
        <dbReference type="EC" id="6.1.1.17"/>
    </reaction>
    <physiologicalReaction direction="left-to-right" evidence="14">
        <dbReference type="Rhea" id="RHEA:23541"/>
    </physiologicalReaction>
</comment>
<keyword evidence="22" id="KW-1185">Reference proteome</keyword>
<evidence type="ECO:0000256" key="1">
    <source>
        <dbReference type="ARBA" id="ARBA00004173"/>
    </source>
</evidence>
<dbReference type="EMBL" id="KK107183">
    <property type="protein sequence ID" value="EZA55882.1"/>
    <property type="molecule type" value="Genomic_DNA"/>
</dbReference>
<evidence type="ECO:0000256" key="2">
    <source>
        <dbReference type="ARBA" id="ARBA00007894"/>
    </source>
</evidence>
<dbReference type="Proteomes" id="UP000279307">
    <property type="component" value="Chromosome 11"/>
</dbReference>